<gene>
    <name evidence="2" type="ORF">GALMADRAFT_254304</name>
</gene>
<dbReference type="Proteomes" id="UP000027222">
    <property type="component" value="Unassembled WGS sequence"/>
</dbReference>
<accession>A0A067SWG5</accession>
<reference evidence="3" key="1">
    <citation type="journal article" date="2014" name="Proc. Natl. Acad. Sci. U.S.A.">
        <title>Extensive sampling of basidiomycete genomes demonstrates inadequacy of the white-rot/brown-rot paradigm for wood decay fungi.</title>
        <authorList>
            <person name="Riley R."/>
            <person name="Salamov A.A."/>
            <person name="Brown D.W."/>
            <person name="Nagy L.G."/>
            <person name="Floudas D."/>
            <person name="Held B.W."/>
            <person name="Levasseur A."/>
            <person name="Lombard V."/>
            <person name="Morin E."/>
            <person name="Otillar R."/>
            <person name="Lindquist E.A."/>
            <person name="Sun H."/>
            <person name="LaButti K.M."/>
            <person name="Schmutz J."/>
            <person name="Jabbour D."/>
            <person name="Luo H."/>
            <person name="Baker S.E."/>
            <person name="Pisabarro A.G."/>
            <person name="Walton J.D."/>
            <person name="Blanchette R.A."/>
            <person name="Henrissat B."/>
            <person name="Martin F."/>
            <person name="Cullen D."/>
            <person name="Hibbett D.S."/>
            <person name="Grigoriev I.V."/>
        </authorList>
    </citation>
    <scope>NUCLEOTIDE SEQUENCE [LARGE SCALE GENOMIC DNA]</scope>
    <source>
        <strain evidence="3">CBS 339.88</strain>
    </source>
</reference>
<dbReference type="EMBL" id="KL142394">
    <property type="protein sequence ID" value="KDR71108.1"/>
    <property type="molecule type" value="Genomic_DNA"/>
</dbReference>
<sequence length="64" mass="6604">MFTSASPLLRYSHQRACYLANAGKDSGSVSPPPSSIIAIKRGRHSGGIPPPPLTTSVEVTGSVP</sequence>
<keyword evidence="3" id="KW-1185">Reference proteome</keyword>
<feature type="compositionally biased region" description="Polar residues" evidence="1">
    <location>
        <begin position="54"/>
        <end position="64"/>
    </location>
</feature>
<evidence type="ECO:0000313" key="2">
    <source>
        <dbReference type="EMBL" id="KDR71108.1"/>
    </source>
</evidence>
<dbReference type="AlphaFoldDB" id="A0A067SWG5"/>
<protein>
    <submittedName>
        <fullName evidence="2">Uncharacterized protein</fullName>
    </submittedName>
</protein>
<name>A0A067SWG5_GALM3</name>
<dbReference type="HOGENOM" id="CLU_2867800_0_0_1"/>
<proteinExistence type="predicted"/>
<feature type="region of interest" description="Disordered" evidence="1">
    <location>
        <begin position="41"/>
        <end position="64"/>
    </location>
</feature>
<evidence type="ECO:0000256" key="1">
    <source>
        <dbReference type="SAM" id="MobiDB-lite"/>
    </source>
</evidence>
<organism evidence="2 3">
    <name type="scientific">Galerina marginata (strain CBS 339.88)</name>
    <dbReference type="NCBI Taxonomy" id="685588"/>
    <lineage>
        <taxon>Eukaryota</taxon>
        <taxon>Fungi</taxon>
        <taxon>Dikarya</taxon>
        <taxon>Basidiomycota</taxon>
        <taxon>Agaricomycotina</taxon>
        <taxon>Agaricomycetes</taxon>
        <taxon>Agaricomycetidae</taxon>
        <taxon>Agaricales</taxon>
        <taxon>Agaricineae</taxon>
        <taxon>Strophariaceae</taxon>
        <taxon>Galerina</taxon>
    </lineage>
</organism>
<evidence type="ECO:0000313" key="3">
    <source>
        <dbReference type="Proteomes" id="UP000027222"/>
    </source>
</evidence>